<proteinExistence type="predicted"/>
<comment type="caution">
    <text evidence="1">The sequence shown here is derived from an EMBL/GenBank/DDBJ whole genome shotgun (WGS) entry which is preliminary data.</text>
</comment>
<accession>A0AAV5JKS2</accession>
<gene>
    <name evidence="1" type="ORF">SLEP1_g22824</name>
</gene>
<protein>
    <recommendedName>
        <fullName evidence="3">Reverse transcriptase domain-containing protein</fullName>
    </recommendedName>
</protein>
<dbReference type="PANTHER" id="PTHR48475">
    <property type="entry name" value="RIBONUCLEASE H"/>
    <property type="match status" value="1"/>
</dbReference>
<dbReference type="Gene3D" id="3.30.420.10">
    <property type="entry name" value="Ribonuclease H-like superfamily/Ribonuclease H"/>
    <property type="match status" value="1"/>
</dbReference>
<evidence type="ECO:0000313" key="1">
    <source>
        <dbReference type="EMBL" id="GKV11576.1"/>
    </source>
</evidence>
<keyword evidence="2" id="KW-1185">Reference proteome</keyword>
<dbReference type="AlphaFoldDB" id="A0AAV5JKS2"/>
<evidence type="ECO:0008006" key="3">
    <source>
        <dbReference type="Google" id="ProtNLM"/>
    </source>
</evidence>
<reference evidence="1 2" key="1">
    <citation type="journal article" date="2021" name="Commun. Biol.">
        <title>The genome of Shorea leprosula (Dipterocarpaceae) highlights the ecological relevance of drought in aseasonal tropical rainforests.</title>
        <authorList>
            <person name="Ng K.K.S."/>
            <person name="Kobayashi M.J."/>
            <person name="Fawcett J.A."/>
            <person name="Hatakeyama M."/>
            <person name="Paape T."/>
            <person name="Ng C.H."/>
            <person name="Ang C.C."/>
            <person name="Tnah L.H."/>
            <person name="Lee C.T."/>
            <person name="Nishiyama T."/>
            <person name="Sese J."/>
            <person name="O'Brien M.J."/>
            <person name="Copetti D."/>
            <person name="Mohd Noor M.I."/>
            <person name="Ong R.C."/>
            <person name="Putra M."/>
            <person name="Sireger I.Z."/>
            <person name="Indrioko S."/>
            <person name="Kosugi Y."/>
            <person name="Izuno A."/>
            <person name="Isagi Y."/>
            <person name="Lee S.L."/>
            <person name="Shimizu K.K."/>
        </authorList>
    </citation>
    <scope>NUCLEOTIDE SEQUENCE [LARGE SCALE GENOMIC DNA]</scope>
    <source>
        <strain evidence="1">214</strain>
    </source>
</reference>
<dbReference type="Proteomes" id="UP001054252">
    <property type="component" value="Unassembled WGS sequence"/>
</dbReference>
<dbReference type="EMBL" id="BPVZ01000034">
    <property type="protein sequence ID" value="GKV11576.1"/>
    <property type="molecule type" value="Genomic_DNA"/>
</dbReference>
<dbReference type="GO" id="GO:0003676">
    <property type="term" value="F:nucleic acid binding"/>
    <property type="evidence" value="ECO:0007669"/>
    <property type="project" value="InterPro"/>
</dbReference>
<organism evidence="1 2">
    <name type="scientific">Rubroshorea leprosula</name>
    <dbReference type="NCBI Taxonomy" id="152421"/>
    <lineage>
        <taxon>Eukaryota</taxon>
        <taxon>Viridiplantae</taxon>
        <taxon>Streptophyta</taxon>
        <taxon>Embryophyta</taxon>
        <taxon>Tracheophyta</taxon>
        <taxon>Spermatophyta</taxon>
        <taxon>Magnoliopsida</taxon>
        <taxon>eudicotyledons</taxon>
        <taxon>Gunneridae</taxon>
        <taxon>Pentapetalae</taxon>
        <taxon>rosids</taxon>
        <taxon>malvids</taxon>
        <taxon>Malvales</taxon>
        <taxon>Dipterocarpaceae</taxon>
        <taxon>Rubroshorea</taxon>
    </lineage>
</organism>
<evidence type="ECO:0000313" key="2">
    <source>
        <dbReference type="Proteomes" id="UP001054252"/>
    </source>
</evidence>
<dbReference type="InterPro" id="IPR036397">
    <property type="entry name" value="RNaseH_sf"/>
</dbReference>
<sequence>MVESVNKAILEGTKSRLEQHKSRWADELNNVFWAYRTTSRSAIGETLCHLAFGTKAVIPIEIGVPSFRVTHFDDGRNGKLLWENLDLLAEVRGEARFRTLVYKQKLDNFYNKQVHPRTFKVGDLVLKKAGLTRFETHFGKLASNWEGPYTVAKVPHLGAYFLQDMEGKRIPRVWNINNMKKFYS</sequence>
<dbReference type="PANTHER" id="PTHR48475:SF2">
    <property type="entry name" value="RIBONUCLEASE H"/>
    <property type="match status" value="1"/>
</dbReference>
<name>A0AAV5JKS2_9ROSI</name>